<dbReference type="SFLD" id="SFLDS00001">
    <property type="entry name" value="Enolase"/>
    <property type="match status" value="1"/>
</dbReference>
<dbReference type="EMBL" id="CP114203">
    <property type="protein sequence ID" value="WAU03771.1"/>
    <property type="molecule type" value="Genomic_DNA"/>
</dbReference>
<name>A0ABY7J1Z8_STRNI</name>
<keyword evidence="6" id="KW-1185">Reference proteome</keyword>
<organism evidence="5 6">
    <name type="scientific">Streptomyces nigrescens</name>
    <dbReference type="NCBI Taxonomy" id="1920"/>
    <lineage>
        <taxon>Bacteria</taxon>
        <taxon>Bacillati</taxon>
        <taxon>Actinomycetota</taxon>
        <taxon>Actinomycetes</taxon>
        <taxon>Kitasatosporales</taxon>
        <taxon>Streptomycetaceae</taxon>
        <taxon>Streptomyces</taxon>
    </lineage>
</organism>
<dbReference type="InterPro" id="IPR046945">
    <property type="entry name" value="RHMD-like"/>
</dbReference>
<dbReference type="InterPro" id="IPR029017">
    <property type="entry name" value="Enolase-like_N"/>
</dbReference>
<sequence length="363" mass="39808">MRITSVDVVLVEEHGNSPAFRWRNGLPGSDGPHTAGWLVVTTDEGLSGYAYCRRGPILADIVNRRIRSEFVGADPLRREWLWHRMWELDRIEEFPIYVQGVVDVALWDIAGKAAGLPVHQLIGGFRDAVPAYASTVTFSSIAEYLDVADQCLELGYQAIKLHAWGDVNRDVELCRALREHVGPDVALMYDGSAGFDLLDAIRLGQVLTEHDYLWYEEPMREFSVTAYRRLAERVGVPLLVGETSDGVHMNTADFIASGCASAVRTGTYFRGGITGSLRIAHLADSFRLRAEVHGGGLPNTHLCMAIPNTTYYEDLVDSNPVRRTAEVDAKGLVHAPTGPGIGYEALWAATGAPAPLKTVLPPV</sequence>
<gene>
    <name evidence="5" type="ORF">STRNI_001950</name>
</gene>
<reference evidence="5 6" key="1">
    <citation type="submission" date="2022-12" db="EMBL/GenBank/DDBJ databases">
        <authorList>
            <person name="Ruckert C."/>
            <person name="Busche T."/>
            <person name="Kalinowski J."/>
            <person name="Wittmann C."/>
        </authorList>
    </citation>
    <scope>NUCLEOTIDE SEQUENCE [LARGE SCALE GENOMIC DNA]</scope>
    <source>
        <strain evidence="5 6">DSM 40276</strain>
    </source>
</reference>
<dbReference type="SMART" id="SM00922">
    <property type="entry name" value="MR_MLE"/>
    <property type="match status" value="1"/>
</dbReference>
<dbReference type="InterPro" id="IPR029065">
    <property type="entry name" value="Enolase_C-like"/>
</dbReference>
<evidence type="ECO:0000313" key="5">
    <source>
        <dbReference type="EMBL" id="WAU03771.1"/>
    </source>
</evidence>
<dbReference type="InterPro" id="IPR013341">
    <property type="entry name" value="Mandelate_racemase_N_dom"/>
</dbReference>
<dbReference type="Gene3D" id="3.30.390.10">
    <property type="entry name" value="Enolase-like, N-terminal domain"/>
    <property type="match status" value="1"/>
</dbReference>
<dbReference type="RefSeq" id="WP_277410978.1">
    <property type="nucleotide sequence ID" value="NZ_CP114203.1"/>
</dbReference>
<dbReference type="GeneID" id="301331140"/>
<dbReference type="InterPro" id="IPR013342">
    <property type="entry name" value="Mandelate_racemase_C"/>
</dbReference>
<accession>A0ABY7J1Z8</accession>
<keyword evidence="2" id="KW-0479">Metal-binding</keyword>
<dbReference type="SUPFAM" id="SSF51604">
    <property type="entry name" value="Enolase C-terminal domain-like"/>
    <property type="match status" value="1"/>
</dbReference>
<dbReference type="InterPro" id="IPR036849">
    <property type="entry name" value="Enolase-like_C_sf"/>
</dbReference>
<comment type="cofactor">
    <cofactor evidence="1">
        <name>Mg(2+)</name>
        <dbReference type="ChEBI" id="CHEBI:18420"/>
    </cofactor>
</comment>
<evidence type="ECO:0000313" key="6">
    <source>
        <dbReference type="Proteomes" id="UP001210169"/>
    </source>
</evidence>
<dbReference type="PANTHER" id="PTHR13794:SF58">
    <property type="entry name" value="MITOCHONDRIAL ENOLASE SUPERFAMILY MEMBER 1"/>
    <property type="match status" value="1"/>
</dbReference>
<evidence type="ECO:0000256" key="2">
    <source>
        <dbReference type="ARBA" id="ARBA00022723"/>
    </source>
</evidence>
<dbReference type="PANTHER" id="PTHR13794">
    <property type="entry name" value="ENOLASE SUPERFAMILY, MANDELATE RACEMASE"/>
    <property type="match status" value="1"/>
</dbReference>
<evidence type="ECO:0000256" key="1">
    <source>
        <dbReference type="ARBA" id="ARBA00001946"/>
    </source>
</evidence>
<evidence type="ECO:0000259" key="4">
    <source>
        <dbReference type="SMART" id="SM00922"/>
    </source>
</evidence>
<dbReference type="Proteomes" id="UP001210169">
    <property type="component" value="Chromosome"/>
</dbReference>
<dbReference type="Pfam" id="PF13378">
    <property type="entry name" value="MR_MLE_C"/>
    <property type="match status" value="1"/>
</dbReference>
<dbReference type="SUPFAM" id="SSF54826">
    <property type="entry name" value="Enolase N-terminal domain-like"/>
    <property type="match status" value="1"/>
</dbReference>
<keyword evidence="3" id="KW-0460">Magnesium</keyword>
<evidence type="ECO:0000256" key="3">
    <source>
        <dbReference type="ARBA" id="ARBA00022842"/>
    </source>
</evidence>
<dbReference type="Pfam" id="PF02746">
    <property type="entry name" value="MR_MLE_N"/>
    <property type="match status" value="1"/>
</dbReference>
<dbReference type="Gene3D" id="3.20.20.120">
    <property type="entry name" value="Enolase-like C-terminal domain"/>
    <property type="match status" value="1"/>
</dbReference>
<protein>
    <submittedName>
        <fullName evidence="5">Racemase</fullName>
    </submittedName>
</protein>
<proteinExistence type="predicted"/>
<feature type="domain" description="Mandelate racemase/muconate lactonizing enzyme C-terminal" evidence="4">
    <location>
        <begin position="141"/>
        <end position="237"/>
    </location>
</feature>